<dbReference type="SUPFAM" id="SSF54523">
    <property type="entry name" value="Pili subunits"/>
    <property type="match status" value="1"/>
</dbReference>
<dbReference type="PANTHER" id="PTHR30093">
    <property type="entry name" value="GENERAL SECRETION PATHWAY PROTEIN G"/>
    <property type="match status" value="1"/>
</dbReference>
<evidence type="ECO:0000256" key="5">
    <source>
        <dbReference type="ARBA" id="ARBA00023136"/>
    </source>
</evidence>
<dbReference type="InterPro" id="IPR031975">
    <property type="entry name" value="Pilin_GH"/>
</dbReference>
<dbReference type="EMBL" id="JAIHOM010000028">
    <property type="protein sequence ID" value="MCW6036127.1"/>
    <property type="molecule type" value="Genomic_DNA"/>
</dbReference>
<dbReference type="Gene3D" id="3.30.700.10">
    <property type="entry name" value="Glycoprotein, Type 4 Pilin"/>
    <property type="match status" value="1"/>
</dbReference>
<evidence type="ECO:0000313" key="8">
    <source>
        <dbReference type="Proteomes" id="UP001526426"/>
    </source>
</evidence>
<evidence type="ECO:0000256" key="3">
    <source>
        <dbReference type="ARBA" id="ARBA00022692"/>
    </source>
</evidence>
<name>A0ABT3L3N6_9CYAN</name>
<protein>
    <submittedName>
        <fullName evidence="7">Type IV pilin-like G/H family protein</fullName>
    </submittedName>
</protein>
<comment type="caution">
    <text evidence="7">The sequence shown here is derived from an EMBL/GenBank/DDBJ whole genome shotgun (WGS) entry which is preliminary data.</text>
</comment>
<organism evidence="7 8">
    <name type="scientific">Spirulina subsalsa FACHB-351</name>
    <dbReference type="NCBI Taxonomy" id="234711"/>
    <lineage>
        <taxon>Bacteria</taxon>
        <taxon>Bacillati</taxon>
        <taxon>Cyanobacteriota</taxon>
        <taxon>Cyanophyceae</taxon>
        <taxon>Spirulinales</taxon>
        <taxon>Spirulinaceae</taxon>
        <taxon>Spirulina</taxon>
    </lineage>
</organism>
<evidence type="ECO:0000256" key="2">
    <source>
        <dbReference type="ARBA" id="ARBA00022481"/>
    </source>
</evidence>
<keyword evidence="2" id="KW-0488">Methylation</keyword>
<dbReference type="InterPro" id="IPR045584">
    <property type="entry name" value="Pilin-like"/>
</dbReference>
<keyword evidence="4 6" id="KW-1133">Transmembrane helix</keyword>
<dbReference type="Pfam" id="PF16734">
    <property type="entry name" value="Pilin_GH"/>
    <property type="match status" value="1"/>
</dbReference>
<dbReference type="NCBIfam" id="TIGR02532">
    <property type="entry name" value="IV_pilin_GFxxxE"/>
    <property type="match status" value="1"/>
</dbReference>
<dbReference type="Pfam" id="PF07963">
    <property type="entry name" value="N_methyl"/>
    <property type="match status" value="1"/>
</dbReference>
<gene>
    <name evidence="7" type="ORF">K4A83_07555</name>
</gene>
<sequence>MRPEFQAKFLMHLNGKKKGDEGFTLIELLVVIIIIGILAAIALPSLLGQANKAKQSEARQNVGSVNRAQQAFALGRTEFTSQLAELGIGIKSQTDNYVYVLKTSANRDGAANYGAAYKPALKSYVGLNVTAQGDTTTGEVLTLTGTCESLKPAKVNTPTDAAIAVPTKLGPDGAQCANAPSNGAFSDGWKDLSGG</sequence>
<evidence type="ECO:0000256" key="6">
    <source>
        <dbReference type="SAM" id="Phobius"/>
    </source>
</evidence>
<dbReference type="PANTHER" id="PTHR30093:SF44">
    <property type="entry name" value="TYPE II SECRETION SYSTEM CORE PROTEIN G"/>
    <property type="match status" value="1"/>
</dbReference>
<feature type="transmembrane region" description="Helical" evidence="6">
    <location>
        <begin position="21"/>
        <end position="47"/>
    </location>
</feature>
<keyword evidence="3 6" id="KW-0812">Transmembrane</keyword>
<evidence type="ECO:0000256" key="4">
    <source>
        <dbReference type="ARBA" id="ARBA00022989"/>
    </source>
</evidence>
<keyword evidence="5 6" id="KW-0472">Membrane</keyword>
<reference evidence="7 8" key="1">
    <citation type="submission" date="2021-08" db="EMBL/GenBank/DDBJ databases">
        <title>Draft genome sequence of Spirulina subsalsa with high tolerance to salinity and hype-accumulation of phycocyanin.</title>
        <authorList>
            <person name="Pei H."/>
            <person name="Jiang L."/>
        </authorList>
    </citation>
    <scope>NUCLEOTIDE SEQUENCE [LARGE SCALE GENOMIC DNA]</scope>
    <source>
        <strain evidence="7 8">FACHB-351</strain>
    </source>
</reference>
<dbReference type="InterPro" id="IPR012902">
    <property type="entry name" value="N_methyl_site"/>
</dbReference>
<proteinExistence type="predicted"/>
<dbReference type="RefSeq" id="WP_265263869.1">
    <property type="nucleotide sequence ID" value="NZ_JAIHOM010000028.1"/>
</dbReference>
<dbReference type="Proteomes" id="UP001526426">
    <property type="component" value="Unassembled WGS sequence"/>
</dbReference>
<comment type="subcellular location">
    <subcellularLocation>
        <location evidence="1">Membrane</location>
        <topology evidence="1">Single-pass membrane protein</topology>
    </subcellularLocation>
</comment>
<evidence type="ECO:0000256" key="1">
    <source>
        <dbReference type="ARBA" id="ARBA00004167"/>
    </source>
</evidence>
<dbReference type="PROSITE" id="PS00409">
    <property type="entry name" value="PROKAR_NTER_METHYL"/>
    <property type="match status" value="1"/>
</dbReference>
<accession>A0ABT3L3N6</accession>
<evidence type="ECO:0000313" key="7">
    <source>
        <dbReference type="EMBL" id="MCW6036127.1"/>
    </source>
</evidence>
<keyword evidence="8" id="KW-1185">Reference proteome</keyword>